<evidence type="ECO:0000256" key="4">
    <source>
        <dbReference type="ARBA" id="ARBA00022750"/>
    </source>
</evidence>
<evidence type="ECO:0000256" key="6">
    <source>
        <dbReference type="ARBA" id="ARBA00023180"/>
    </source>
</evidence>
<dbReference type="Pfam" id="PF14541">
    <property type="entry name" value="TAXi_C"/>
    <property type="match status" value="1"/>
</dbReference>
<dbReference type="InterPro" id="IPR001969">
    <property type="entry name" value="Aspartic_peptidase_AS"/>
</dbReference>
<proteinExistence type="inferred from homology"/>
<protein>
    <recommendedName>
        <fullName evidence="7">Peptidase A1 domain-containing protein</fullName>
    </recommendedName>
</protein>
<dbReference type="EMBL" id="CAUOFW020001425">
    <property type="protein sequence ID" value="CAK9144816.1"/>
    <property type="molecule type" value="Genomic_DNA"/>
</dbReference>
<evidence type="ECO:0000259" key="7">
    <source>
        <dbReference type="PROSITE" id="PS51767"/>
    </source>
</evidence>
<comment type="caution">
    <text evidence="8">The sequence shown here is derived from an EMBL/GenBank/DDBJ whole genome shotgun (WGS) entry which is preliminary data.</text>
</comment>
<dbReference type="SUPFAM" id="SSF50630">
    <property type="entry name" value="Acid proteases"/>
    <property type="match status" value="1"/>
</dbReference>
<dbReference type="GO" id="GO:0004190">
    <property type="term" value="F:aspartic-type endopeptidase activity"/>
    <property type="evidence" value="ECO:0007669"/>
    <property type="project" value="UniProtKB-KW"/>
</dbReference>
<keyword evidence="2" id="KW-0645">Protease</keyword>
<keyword evidence="4" id="KW-0064">Aspartyl protease</keyword>
<evidence type="ECO:0000256" key="5">
    <source>
        <dbReference type="ARBA" id="ARBA00022801"/>
    </source>
</evidence>
<dbReference type="GO" id="GO:0006508">
    <property type="term" value="P:proteolysis"/>
    <property type="evidence" value="ECO:0007669"/>
    <property type="project" value="UniProtKB-KW"/>
</dbReference>
<dbReference type="Gene3D" id="2.40.70.10">
    <property type="entry name" value="Acid Proteases"/>
    <property type="match status" value="2"/>
</dbReference>
<name>A0ABC8RIM4_9AQUA</name>
<evidence type="ECO:0000313" key="8">
    <source>
        <dbReference type="EMBL" id="CAK9144816.1"/>
    </source>
</evidence>
<keyword evidence="6" id="KW-0325">Glycoprotein</keyword>
<evidence type="ECO:0000313" key="9">
    <source>
        <dbReference type="Proteomes" id="UP001642360"/>
    </source>
</evidence>
<dbReference type="InterPro" id="IPR034161">
    <property type="entry name" value="Pepsin-like_plant"/>
</dbReference>
<dbReference type="PROSITE" id="PS00141">
    <property type="entry name" value="ASP_PROTEASE"/>
    <property type="match status" value="1"/>
</dbReference>
<evidence type="ECO:0000256" key="1">
    <source>
        <dbReference type="ARBA" id="ARBA00007447"/>
    </source>
</evidence>
<dbReference type="InterPro" id="IPR032799">
    <property type="entry name" value="TAXi_C"/>
</dbReference>
<dbReference type="PANTHER" id="PTHR47967:SF66">
    <property type="entry name" value="ASPARTIC PROTEINASE CDR1-RELATED"/>
    <property type="match status" value="1"/>
</dbReference>
<evidence type="ECO:0000256" key="3">
    <source>
        <dbReference type="ARBA" id="ARBA00022729"/>
    </source>
</evidence>
<feature type="domain" description="Peptidase A1" evidence="7">
    <location>
        <begin position="76"/>
        <end position="403"/>
    </location>
</feature>
<dbReference type="InterPro" id="IPR051708">
    <property type="entry name" value="Plant_Aspart_Prot_A1"/>
</dbReference>
<dbReference type="InterPro" id="IPR033121">
    <property type="entry name" value="PEPTIDASE_A1"/>
</dbReference>
<dbReference type="CDD" id="cd05476">
    <property type="entry name" value="pepsin_A_like_plant"/>
    <property type="match status" value="1"/>
</dbReference>
<evidence type="ECO:0000256" key="2">
    <source>
        <dbReference type="ARBA" id="ARBA00022670"/>
    </source>
</evidence>
<dbReference type="Pfam" id="PF14543">
    <property type="entry name" value="TAXi_N"/>
    <property type="match status" value="1"/>
</dbReference>
<gene>
    <name evidence="8" type="ORF">ILEXP_LOCUS12590</name>
</gene>
<dbReference type="FunFam" id="2.40.70.10:FF:000016">
    <property type="entry name" value="Probable aspartic protease At2g35615"/>
    <property type="match status" value="1"/>
</dbReference>
<sequence>MSILSFSVTEAAHNGGFFTVDLIHRDSPKSPFHNPSLTPSQRLNNALQRSFNRVQHFRLWSPQLASADIIPTQGAFLMKISLGTPPVEIMAFADTGSDLIWTQCKPCDECFDQKSPLFNPISSSYKAIPCGSRQCQSLQDTYCVENSCQYDQGYGDSSSTSGDLATETVRLGSTSATGLQVSLPNTIFGCGHENELAFSIAGSGIVGLGGGSVSLISQMGASIGGKFSYCLVSMSAQNTKSSKMIFGGSVPKSPDTFYYLTLEGISVGDKRLNLYNSTTPSNASKDGNIIIDSGTTMTVLPSDLYHRLELAVKNVIKLPTIKDPEELLHLCYSNLADKDIPIIAVHFRGADLKLNPLNTFARTSSSSRCLAFAPDDDLSIYGNMAQMNFLVGYDLQKKTVSFKPTDCRRQ</sequence>
<dbReference type="InterPro" id="IPR021109">
    <property type="entry name" value="Peptidase_aspartic_dom_sf"/>
</dbReference>
<dbReference type="AlphaFoldDB" id="A0ABC8RIM4"/>
<dbReference type="PROSITE" id="PS51767">
    <property type="entry name" value="PEPTIDASE_A1"/>
    <property type="match status" value="1"/>
</dbReference>
<keyword evidence="3" id="KW-0732">Signal</keyword>
<dbReference type="Proteomes" id="UP001642360">
    <property type="component" value="Unassembled WGS sequence"/>
</dbReference>
<comment type="similarity">
    <text evidence="1">Belongs to the peptidase A1 family.</text>
</comment>
<dbReference type="InterPro" id="IPR032861">
    <property type="entry name" value="TAXi_N"/>
</dbReference>
<accession>A0ABC8RIM4</accession>
<keyword evidence="5" id="KW-0378">Hydrolase</keyword>
<keyword evidence="9" id="KW-1185">Reference proteome</keyword>
<reference evidence="8 9" key="1">
    <citation type="submission" date="2024-02" db="EMBL/GenBank/DDBJ databases">
        <authorList>
            <person name="Vignale AGUSTIN F."/>
            <person name="Sosa J E."/>
            <person name="Modenutti C."/>
        </authorList>
    </citation>
    <scope>NUCLEOTIDE SEQUENCE [LARGE SCALE GENOMIC DNA]</scope>
</reference>
<organism evidence="8 9">
    <name type="scientific">Ilex paraguariensis</name>
    <name type="common">yerba mate</name>
    <dbReference type="NCBI Taxonomy" id="185542"/>
    <lineage>
        <taxon>Eukaryota</taxon>
        <taxon>Viridiplantae</taxon>
        <taxon>Streptophyta</taxon>
        <taxon>Embryophyta</taxon>
        <taxon>Tracheophyta</taxon>
        <taxon>Spermatophyta</taxon>
        <taxon>Magnoliopsida</taxon>
        <taxon>eudicotyledons</taxon>
        <taxon>Gunneridae</taxon>
        <taxon>Pentapetalae</taxon>
        <taxon>asterids</taxon>
        <taxon>campanulids</taxon>
        <taxon>Aquifoliales</taxon>
        <taxon>Aquifoliaceae</taxon>
        <taxon>Ilex</taxon>
    </lineage>
</organism>
<dbReference type="PANTHER" id="PTHR47967">
    <property type="entry name" value="OS07G0603500 PROTEIN-RELATED"/>
    <property type="match status" value="1"/>
</dbReference>